<organism evidence="5">
    <name type="scientific">Phascolarctobacterium faecium</name>
    <dbReference type="NCBI Taxonomy" id="33025"/>
    <lineage>
        <taxon>Bacteria</taxon>
        <taxon>Bacillati</taxon>
        <taxon>Bacillota</taxon>
        <taxon>Negativicutes</taxon>
        <taxon>Acidaminococcales</taxon>
        <taxon>Acidaminococcaceae</taxon>
        <taxon>Phascolarctobacterium</taxon>
    </lineage>
</organism>
<dbReference type="PROSITE" id="PS00061">
    <property type="entry name" value="ADH_SHORT"/>
    <property type="match status" value="1"/>
</dbReference>
<dbReference type="EMBL" id="CBDS010000037">
    <property type="protein sequence ID" value="CDB45433.1"/>
    <property type="molecule type" value="Genomic_DNA"/>
</dbReference>
<evidence type="ECO:0000256" key="2">
    <source>
        <dbReference type="ARBA" id="ARBA00023002"/>
    </source>
</evidence>
<dbReference type="FunFam" id="3.40.50.720:FF:000084">
    <property type="entry name" value="Short-chain dehydrogenase reductase"/>
    <property type="match status" value="1"/>
</dbReference>
<dbReference type="PRINTS" id="PR00080">
    <property type="entry name" value="SDRFAMILY"/>
</dbReference>
<dbReference type="OrthoDB" id="9804774at2"/>
<dbReference type="RefSeq" id="WP_021717464.1">
    <property type="nucleotide sequence ID" value="NZ_AP019004.1"/>
</dbReference>
<sequence>MNYGCEGKVAFISGGTSGIGKAVAELLLKDGAEVWLLGRDAEKGTEAAVTLSAYGKVHYVQGDVKDLEACRSAAQNVREQRENIDLIVNAAGIYQERRLEKVTEYDFFSIMDTNVKGTIFLTQTLLPLLAAEGASIVNIASDAGINGNYGCPLYCASKGAVVAFTKALALDLAPRVRVNCICPGDVATPMLGKQLQQADGSYTLEDVEQAYPLERVGEPLEIAHVICSVLSPFNSFMTGSIIPVDGGLTAK</sequence>
<proteinExistence type="inferred from homology"/>
<dbReference type="EMBL" id="WNBW01000006">
    <property type="protein sequence ID" value="MTU04368.1"/>
    <property type="molecule type" value="Genomic_DNA"/>
</dbReference>
<comment type="similarity">
    <text evidence="1">Belongs to the short-chain dehydrogenases/reductases (SDR) family.</text>
</comment>
<dbReference type="AlphaFoldDB" id="A0A3G9HDH3"/>
<protein>
    <submittedName>
        <fullName evidence="6">SDR family oxidoreductase</fullName>
    </submittedName>
    <submittedName>
        <fullName evidence="5">Short-chain dehydrogenase/reductase SDR</fullName>
    </submittedName>
</protein>
<dbReference type="PRINTS" id="PR00081">
    <property type="entry name" value="GDHRDH"/>
</dbReference>
<reference evidence="8 9" key="2">
    <citation type="journal article" date="2019" name="Nat. Med.">
        <title>A library of human gut bacterial isolates paired with longitudinal multiomics data enables mechanistic microbiome research.</title>
        <authorList>
            <person name="Poyet M."/>
            <person name="Groussin M."/>
            <person name="Gibbons S.M."/>
            <person name="Avila-Pacheco J."/>
            <person name="Jiang X."/>
            <person name="Kearney S.M."/>
            <person name="Perrotta A.R."/>
            <person name="Berdy B."/>
            <person name="Zhao S."/>
            <person name="Lieberman T.D."/>
            <person name="Swanson P.K."/>
            <person name="Smith M."/>
            <person name="Roesemann S."/>
            <person name="Alexander J.E."/>
            <person name="Rich S.A."/>
            <person name="Livny J."/>
            <person name="Vlamakis H."/>
            <person name="Clish C."/>
            <person name="Bullock K."/>
            <person name="Deik A."/>
            <person name="Scott J."/>
            <person name="Pierce K.A."/>
            <person name="Xavier R.J."/>
            <person name="Alm E.J."/>
        </authorList>
    </citation>
    <scope>NUCLEOTIDE SEQUENCE [LARGE SCALE GENOMIC DNA]</scope>
    <source>
        <strain evidence="6 9">BIOML-A13</strain>
        <strain evidence="7 8">BIOML-A3</strain>
    </source>
</reference>
<keyword evidence="3" id="KW-0520">NAD</keyword>
<dbReference type="CDD" id="cd05233">
    <property type="entry name" value="SDR_c"/>
    <property type="match status" value="1"/>
</dbReference>
<evidence type="ECO:0000313" key="9">
    <source>
        <dbReference type="Proteomes" id="UP000484547"/>
    </source>
</evidence>
<dbReference type="PANTHER" id="PTHR24321">
    <property type="entry name" value="DEHYDROGENASES, SHORT CHAIN"/>
    <property type="match status" value="1"/>
</dbReference>
<name>A0A3G9HDH3_9FIRM</name>
<evidence type="ECO:0000313" key="7">
    <source>
        <dbReference type="EMBL" id="MTU04368.1"/>
    </source>
</evidence>
<evidence type="ECO:0000313" key="5">
    <source>
        <dbReference type="EMBL" id="CDB45433.1"/>
    </source>
</evidence>
<keyword evidence="8" id="KW-1185">Reference proteome</keyword>
<dbReference type="GO" id="GO:0016491">
    <property type="term" value="F:oxidoreductase activity"/>
    <property type="evidence" value="ECO:0007669"/>
    <property type="project" value="UniProtKB-KW"/>
</dbReference>
<dbReference type="Proteomes" id="UP000443070">
    <property type="component" value="Unassembled WGS sequence"/>
</dbReference>
<comment type="caution">
    <text evidence="5">The sequence shown here is derived from an EMBL/GenBank/DDBJ whole genome shotgun (WGS) entry which is preliminary data.</text>
</comment>
<accession>R6I5G8</accession>
<feature type="domain" description="Ketoreductase" evidence="4">
    <location>
        <begin position="8"/>
        <end position="179"/>
    </location>
</feature>
<dbReference type="InterPro" id="IPR057326">
    <property type="entry name" value="KR_dom"/>
</dbReference>
<evidence type="ECO:0000256" key="1">
    <source>
        <dbReference type="ARBA" id="ARBA00006484"/>
    </source>
</evidence>
<dbReference type="Gene3D" id="3.40.50.720">
    <property type="entry name" value="NAD(P)-binding Rossmann-like Domain"/>
    <property type="match status" value="1"/>
</dbReference>
<evidence type="ECO:0000313" key="8">
    <source>
        <dbReference type="Proteomes" id="UP000443070"/>
    </source>
</evidence>
<dbReference type="InterPro" id="IPR002347">
    <property type="entry name" value="SDR_fam"/>
</dbReference>
<dbReference type="SUPFAM" id="SSF51735">
    <property type="entry name" value="NAD(P)-binding Rossmann-fold domains"/>
    <property type="match status" value="1"/>
</dbReference>
<evidence type="ECO:0000313" key="6">
    <source>
        <dbReference type="EMBL" id="MTT76304.1"/>
    </source>
</evidence>
<dbReference type="Proteomes" id="UP000484547">
    <property type="component" value="Unassembled WGS sequence"/>
</dbReference>
<dbReference type="PANTHER" id="PTHR24321:SF8">
    <property type="entry name" value="ESTRADIOL 17-BETA-DEHYDROGENASE 8-RELATED"/>
    <property type="match status" value="1"/>
</dbReference>
<keyword evidence="2" id="KW-0560">Oxidoreductase</keyword>
<reference evidence="5" key="1">
    <citation type="submission" date="2012-11" db="EMBL/GenBank/DDBJ databases">
        <title>Dependencies among metagenomic species, viruses, plasmids and units of genetic variation.</title>
        <authorList>
            <person name="Nielsen H.B."/>
            <person name="Almeida M."/>
            <person name="Juncker A.S."/>
            <person name="Rasmussen S."/>
            <person name="Li J."/>
            <person name="Sunagawa S."/>
            <person name="Plichta D."/>
            <person name="Gautier L."/>
            <person name="Le Chatelier E."/>
            <person name="Peletier E."/>
            <person name="Bonde I."/>
            <person name="Nielsen T."/>
            <person name="Manichanh C."/>
            <person name="Arumugam M."/>
            <person name="Batto J."/>
            <person name="Santos M.B.Q.D."/>
            <person name="Blom N."/>
            <person name="Borruel N."/>
            <person name="Burgdorf K.S."/>
            <person name="Boumezbeur F."/>
            <person name="Casellas F."/>
            <person name="Dore J."/>
            <person name="Guarner F."/>
            <person name="Hansen T."/>
            <person name="Hildebrand F."/>
            <person name="Kaas R.S."/>
            <person name="Kennedy S."/>
            <person name="Kristiansen K."/>
            <person name="Kultima J.R."/>
            <person name="Leonard P."/>
            <person name="Levenez F."/>
            <person name="Lund O."/>
            <person name="Moumen B."/>
            <person name="Le Paslier D."/>
            <person name="Pons N."/>
            <person name="Pedersen O."/>
            <person name="Prifti E."/>
            <person name="Qin J."/>
            <person name="Raes J."/>
            <person name="Tap J."/>
            <person name="Tims S."/>
            <person name="Ussery D.W."/>
            <person name="Yamada T."/>
            <person name="MetaHit consortium"/>
            <person name="Renault P."/>
            <person name="Sicheritz-Ponten T."/>
            <person name="Bork P."/>
            <person name="Wang J."/>
            <person name="Brunak S."/>
            <person name="Ehrlich S.D."/>
        </authorList>
    </citation>
    <scope>NUCLEOTIDE SEQUENCE [LARGE SCALE GENOMIC DNA]</scope>
</reference>
<dbReference type="GeneID" id="49406311"/>
<evidence type="ECO:0000259" key="4">
    <source>
        <dbReference type="SMART" id="SM00822"/>
    </source>
</evidence>
<gene>
    <name evidence="5" type="ORF">BN533_00561</name>
    <name evidence="6" type="ORF">GMD11_08505</name>
    <name evidence="7" type="ORF">GMD18_08160</name>
</gene>
<dbReference type="InterPro" id="IPR036291">
    <property type="entry name" value="NAD(P)-bd_dom_sf"/>
</dbReference>
<dbReference type="Pfam" id="PF13561">
    <property type="entry name" value="adh_short_C2"/>
    <property type="match status" value="1"/>
</dbReference>
<accession>A0A3G9HDH3</accession>
<dbReference type="SMART" id="SM00822">
    <property type="entry name" value="PKS_KR"/>
    <property type="match status" value="1"/>
</dbReference>
<dbReference type="EMBL" id="WNBM01000006">
    <property type="protein sequence ID" value="MTT76304.1"/>
    <property type="molecule type" value="Genomic_DNA"/>
</dbReference>
<evidence type="ECO:0000256" key="3">
    <source>
        <dbReference type="ARBA" id="ARBA00023027"/>
    </source>
</evidence>
<dbReference type="InterPro" id="IPR020904">
    <property type="entry name" value="Sc_DH/Rdtase_CS"/>
</dbReference>
<dbReference type="GO" id="GO:0008206">
    <property type="term" value="P:bile acid metabolic process"/>
    <property type="evidence" value="ECO:0007669"/>
    <property type="project" value="UniProtKB-ARBA"/>
</dbReference>